<organism evidence="1">
    <name type="scientific">uncultured Caudovirales phage</name>
    <dbReference type="NCBI Taxonomy" id="2100421"/>
    <lineage>
        <taxon>Viruses</taxon>
        <taxon>Duplodnaviria</taxon>
        <taxon>Heunggongvirae</taxon>
        <taxon>Uroviricota</taxon>
        <taxon>Caudoviricetes</taxon>
        <taxon>Peduoviridae</taxon>
        <taxon>Maltschvirus</taxon>
        <taxon>Maltschvirus maltsch</taxon>
    </lineage>
</organism>
<dbReference type="EMBL" id="LR796697">
    <property type="protein sequence ID" value="CAB4160446.1"/>
    <property type="molecule type" value="Genomic_DNA"/>
</dbReference>
<gene>
    <name evidence="1" type="ORF">UFOVP723_185</name>
</gene>
<reference evidence="1" key="1">
    <citation type="submission" date="2020-04" db="EMBL/GenBank/DDBJ databases">
        <authorList>
            <person name="Chiriac C."/>
            <person name="Salcher M."/>
            <person name="Ghai R."/>
            <person name="Kavagutti S V."/>
        </authorList>
    </citation>
    <scope>NUCLEOTIDE SEQUENCE</scope>
</reference>
<proteinExistence type="predicted"/>
<accession>A0A6J5NS12</accession>
<sequence length="284" mass="33525">MKKLKHSKYKNTGILFEMLVRKLTSETLTSDKSITIDIIKKYFGKNTELAKELQLYNALIKEQHKSEARALDYMRTVKDAHKKLNQTVLNRQKYNLVKEISQNFVFENMAKIHINNYKELASIYLLFEYDETDNPKQLMQCKNVLLEHALPKPKITEQRDVVMESFAKQDKDVRLLTYKLLVDKFNTTYSNVLSESQKQLLNKYITHVNDTEALREYVQKIIPTIKTRLAEHAKNIDDKVVKIKVEKLSEMLCNVETIKKLKESHILNLMRYMDLVDELNEIHK</sequence>
<name>A0A6J5NS12_9CAUD</name>
<protein>
    <submittedName>
        <fullName evidence="1">Uncharacterized protein</fullName>
    </submittedName>
</protein>
<evidence type="ECO:0000313" key="1">
    <source>
        <dbReference type="EMBL" id="CAB4160446.1"/>
    </source>
</evidence>